<protein>
    <submittedName>
        <fullName evidence="2">SRPBCC family protein</fullName>
    </submittedName>
</protein>
<evidence type="ECO:0000313" key="3">
    <source>
        <dbReference type="Proteomes" id="UP000662783"/>
    </source>
</evidence>
<accession>A0A974WHK8</accession>
<dbReference type="EMBL" id="CP070608">
    <property type="protein sequence ID" value="QSE98683.1"/>
    <property type="molecule type" value="Genomic_DNA"/>
</dbReference>
<evidence type="ECO:0000313" key="2">
    <source>
        <dbReference type="EMBL" id="QSE98683.1"/>
    </source>
</evidence>
<keyword evidence="1" id="KW-0472">Membrane</keyword>
<feature type="transmembrane region" description="Helical" evidence="1">
    <location>
        <begin position="40"/>
        <end position="60"/>
    </location>
</feature>
<organism evidence="2 3">
    <name type="scientific">Fulvivirga lutea</name>
    <dbReference type="NCBI Taxonomy" id="2810512"/>
    <lineage>
        <taxon>Bacteria</taxon>
        <taxon>Pseudomonadati</taxon>
        <taxon>Bacteroidota</taxon>
        <taxon>Cytophagia</taxon>
        <taxon>Cytophagales</taxon>
        <taxon>Fulvivirgaceae</taxon>
        <taxon>Fulvivirga</taxon>
    </lineage>
</organism>
<sequence length="276" mass="31533">MNTLQKFLAANALFSTAIGVELLLFQEEVEQLFGLPHSNFFFILGILLLVFALTLVVEIIKQRALPVLWIIVQDVLWVVASIIILIWDPYNITFEGNIAIAAVAAVVTVVAVGQSKGLARMDEGSQRGMKIFRFSRKVKGSKSKIWEVISDVGNYHKVAPNIDGAKIVSGEKEGLVRQCTHKGDSWTETCTLWQDERQYSFKVNTNAPDYPYPLKTLSGTWKIDENLNHEKEIIMVFEFEYKKPIHNVVLHPLMKYQFTKVCEELLDKWQEMIEKK</sequence>
<dbReference type="Proteomes" id="UP000662783">
    <property type="component" value="Chromosome"/>
</dbReference>
<proteinExistence type="predicted"/>
<gene>
    <name evidence="2" type="ORF">JR347_06280</name>
</gene>
<feature type="transmembrane region" description="Helical" evidence="1">
    <location>
        <begin position="99"/>
        <end position="119"/>
    </location>
</feature>
<reference evidence="2" key="1">
    <citation type="submission" date="2021-02" db="EMBL/GenBank/DDBJ databases">
        <title>Fulvivirga sp. S481 isolated from sea water.</title>
        <authorList>
            <person name="Bae S.S."/>
            <person name="Baek K."/>
        </authorList>
    </citation>
    <scope>NUCLEOTIDE SEQUENCE</scope>
    <source>
        <strain evidence="2">S481</strain>
    </source>
</reference>
<name>A0A974WHK8_9BACT</name>
<dbReference type="Pfam" id="PF10604">
    <property type="entry name" value="Polyketide_cyc2"/>
    <property type="match status" value="1"/>
</dbReference>
<dbReference type="InterPro" id="IPR019587">
    <property type="entry name" value="Polyketide_cyclase/dehydratase"/>
</dbReference>
<evidence type="ECO:0000256" key="1">
    <source>
        <dbReference type="SAM" id="Phobius"/>
    </source>
</evidence>
<feature type="transmembrane region" description="Helical" evidence="1">
    <location>
        <begin position="67"/>
        <end position="87"/>
    </location>
</feature>
<feature type="transmembrane region" description="Helical" evidence="1">
    <location>
        <begin position="7"/>
        <end position="25"/>
    </location>
</feature>
<dbReference type="Gene3D" id="3.30.530.20">
    <property type="match status" value="1"/>
</dbReference>
<dbReference type="RefSeq" id="WP_205723197.1">
    <property type="nucleotide sequence ID" value="NZ_CP070608.1"/>
</dbReference>
<keyword evidence="1" id="KW-1133">Transmembrane helix</keyword>
<dbReference type="AlphaFoldDB" id="A0A974WHK8"/>
<dbReference type="InterPro" id="IPR023393">
    <property type="entry name" value="START-like_dom_sf"/>
</dbReference>
<dbReference type="SUPFAM" id="SSF55961">
    <property type="entry name" value="Bet v1-like"/>
    <property type="match status" value="1"/>
</dbReference>
<dbReference type="KEGG" id="fuv:JR347_06280"/>
<keyword evidence="1" id="KW-0812">Transmembrane</keyword>
<keyword evidence="3" id="KW-1185">Reference proteome</keyword>